<evidence type="ECO:0000313" key="3">
    <source>
        <dbReference type="Proteomes" id="UP000677515"/>
    </source>
</evidence>
<feature type="transmembrane region" description="Helical" evidence="1">
    <location>
        <begin position="6"/>
        <end position="22"/>
    </location>
</feature>
<evidence type="ECO:0000256" key="1">
    <source>
        <dbReference type="SAM" id="Phobius"/>
    </source>
</evidence>
<evidence type="ECO:0000313" key="2">
    <source>
        <dbReference type="EMBL" id="BCQ35810.1"/>
    </source>
</evidence>
<reference evidence="2 3" key="1">
    <citation type="submission" date="2021-01" db="EMBL/GenBank/DDBJ databases">
        <title>Complete genome sequence of Erwinia rhapontici MAFF 311153.</title>
        <authorList>
            <person name="Morohoshi T."/>
            <person name="Someya N."/>
        </authorList>
    </citation>
    <scope>NUCLEOTIDE SEQUENCE [LARGE SCALE GENOMIC DNA]</scope>
    <source>
        <strain evidence="2 3">MAFF 311153</strain>
    </source>
</reference>
<gene>
    <name evidence="2" type="ORF">ERHA53_31530</name>
</gene>
<dbReference type="Proteomes" id="UP000677515">
    <property type="component" value="Chromosome"/>
</dbReference>
<protein>
    <submittedName>
        <fullName evidence="2">Uncharacterized protein</fullName>
    </submittedName>
</protein>
<keyword evidence="1" id="KW-0812">Transmembrane</keyword>
<keyword evidence="1" id="KW-1133">Transmembrane helix</keyword>
<organism evidence="2 3">
    <name type="scientific">Erwinia rhapontici</name>
    <name type="common">Pectobacterium rhapontici</name>
    <dbReference type="NCBI Taxonomy" id="55212"/>
    <lineage>
        <taxon>Bacteria</taxon>
        <taxon>Pseudomonadati</taxon>
        <taxon>Pseudomonadota</taxon>
        <taxon>Gammaproteobacteria</taxon>
        <taxon>Enterobacterales</taxon>
        <taxon>Erwiniaceae</taxon>
        <taxon>Erwinia</taxon>
    </lineage>
</organism>
<accession>A0ABN6DQC0</accession>
<dbReference type="EMBL" id="AP024329">
    <property type="protein sequence ID" value="BCQ35810.1"/>
    <property type="molecule type" value="Genomic_DNA"/>
</dbReference>
<proteinExistence type="predicted"/>
<name>A0ABN6DQC0_ERWRD</name>
<keyword evidence="1" id="KW-0472">Membrane</keyword>
<keyword evidence="3" id="KW-1185">Reference proteome</keyword>
<sequence>MIYYVLLMASIALIIFAGFKHYKQTHVRQLPRPRHR</sequence>